<dbReference type="EMBL" id="JAHWDP010000004">
    <property type="protein sequence ID" value="MBW2938540.1"/>
    <property type="molecule type" value="Genomic_DNA"/>
</dbReference>
<proteinExistence type="predicted"/>
<feature type="chain" id="PRO_5040855145" description="DUF4468 domain-containing protein" evidence="1">
    <location>
        <begin position="20"/>
        <end position="186"/>
    </location>
</feature>
<evidence type="ECO:0000256" key="1">
    <source>
        <dbReference type="SAM" id="SignalP"/>
    </source>
</evidence>
<gene>
    <name evidence="2" type="ORF">KXJ69_10505</name>
</gene>
<protein>
    <recommendedName>
        <fullName evidence="4">DUF4468 domain-containing protein</fullName>
    </recommendedName>
</protein>
<dbReference type="RefSeq" id="WP_219053069.1">
    <property type="nucleotide sequence ID" value="NZ_JAHWDP010000004.1"/>
</dbReference>
<evidence type="ECO:0000313" key="2">
    <source>
        <dbReference type="EMBL" id="MBW2938540.1"/>
    </source>
</evidence>
<name>A0A9X1JW75_9FLAO</name>
<reference evidence="2" key="1">
    <citation type="submission" date="2021-07" db="EMBL/GenBank/DDBJ databases">
        <title>Aureisphaera sp. CAU 1614 isolated from sea sediment.</title>
        <authorList>
            <person name="Kim W."/>
        </authorList>
    </citation>
    <scope>NUCLEOTIDE SEQUENCE</scope>
    <source>
        <strain evidence="2">CAU 1614</strain>
    </source>
</reference>
<comment type="caution">
    <text evidence="2">The sequence shown here is derived from an EMBL/GenBank/DDBJ whole genome shotgun (WGS) entry which is preliminary data.</text>
</comment>
<feature type="signal peptide" evidence="1">
    <location>
        <begin position="1"/>
        <end position="19"/>
    </location>
</feature>
<sequence>MSIPKILFAFLFISTAVFAQSEAFTYDMEGLHPNYIVLEMEGMSQSSLYKKALAWSKTGNRTVISSEDGKKVVFQGEKENAMCFTLMGKKSCNALRYQVEVVFKEGKYKFDVVSLEQYGPINDTGKKGWFPFELDKAPDAFYTRGGDLKKEYTETPQNISDLFNTLNEEFKKGLAKTKEEEADEGW</sequence>
<keyword evidence="3" id="KW-1185">Reference proteome</keyword>
<evidence type="ECO:0008006" key="4">
    <source>
        <dbReference type="Google" id="ProtNLM"/>
    </source>
</evidence>
<accession>A0A9X1JW75</accession>
<evidence type="ECO:0000313" key="3">
    <source>
        <dbReference type="Proteomes" id="UP001138686"/>
    </source>
</evidence>
<keyword evidence="1" id="KW-0732">Signal</keyword>
<organism evidence="2 3">
    <name type="scientific">Halomarinibacterium sedimenti</name>
    <dbReference type="NCBI Taxonomy" id="2857106"/>
    <lineage>
        <taxon>Bacteria</taxon>
        <taxon>Pseudomonadati</taxon>
        <taxon>Bacteroidota</taxon>
        <taxon>Flavobacteriia</taxon>
        <taxon>Flavobacteriales</taxon>
        <taxon>Flavobacteriaceae</taxon>
        <taxon>Halomarinibacterium</taxon>
    </lineage>
</organism>
<dbReference type="Proteomes" id="UP001138686">
    <property type="component" value="Unassembled WGS sequence"/>
</dbReference>
<dbReference type="AlphaFoldDB" id="A0A9X1JW75"/>